<proteinExistence type="predicted"/>
<dbReference type="Proteomes" id="UP001172083">
    <property type="component" value="Unassembled WGS sequence"/>
</dbReference>
<protein>
    <submittedName>
        <fullName evidence="1">DUF6495 family protein</fullName>
    </submittedName>
</protein>
<dbReference type="RefSeq" id="WP_346759131.1">
    <property type="nucleotide sequence ID" value="NZ_JAUJEB010000003.1"/>
</dbReference>
<reference evidence="1" key="1">
    <citation type="submission" date="2023-06" db="EMBL/GenBank/DDBJ databases">
        <title>Genomic of Agaribacillus aureum.</title>
        <authorList>
            <person name="Wang G."/>
        </authorList>
    </citation>
    <scope>NUCLEOTIDE SEQUENCE</scope>
    <source>
        <strain evidence="1">BMA12</strain>
    </source>
</reference>
<evidence type="ECO:0000313" key="2">
    <source>
        <dbReference type="Proteomes" id="UP001172083"/>
    </source>
</evidence>
<dbReference type="InterPro" id="IPR045470">
    <property type="entry name" value="DUF6495"/>
</dbReference>
<organism evidence="1 2">
    <name type="scientific">Agaribacillus aureus</name>
    <dbReference type="NCBI Taxonomy" id="3051825"/>
    <lineage>
        <taxon>Bacteria</taxon>
        <taxon>Pseudomonadati</taxon>
        <taxon>Bacteroidota</taxon>
        <taxon>Cytophagia</taxon>
        <taxon>Cytophagales</taxon>
        <taxon>Splendidivirgaceae</taxon>
        <taxon>Agaribacillus</taxon>
    </lineage>
</organism>
<gene>
    <name evidence="1" type="ORF">QQ020_17100</name>
</gene>
<keyword evidence="2" id="KW-1185">Reference proteome</keyword>
<evidence type="ECO:0000313" key="1">
    <source>
        <dbReference type="EMBL" id="MDN5213794.1"/>
    </source>
</evidence>
<sequence>MPKYRLLSLEELKELEKEFIDYLVVNGITADDWGKIKDEDSSKAAQIIELFSDVVFEGIMRKVKFLELRTRSELKVFQCLADKLVLVGMSAEPNQEVDFTNPDFVKNAMVEPPSGLKVYTSEKPYEDKREIELFKIIQAGGVIVDDRLFKSLCMALSA</sequence>
<comment type="caution">
    <text evidence="1">The sequence shown here is derived from an EMBL/GenBank/DDBJ whole genome shotgun (WGS) entry which is preliminary data.</text>
</comment>
<dbReference type="EMBL" id="JAUJEB010000003">
    <property type="protein sequence ID" value="MDN5213794.1"/>
    <property type="molecule type" value="Genomic_DNA"/>
</dbReference>
<accession>A0ABT8L7R2</accession>
<dbReference type="Pfam" id="PF20105">
    <property type="entry name" value="DUF6495"/>
    <property type="match status" value="1"/>
</dbReference>
<name>A0ABT8L7R2_9BACT</name>